<dbReference type="Gene3D" id="1.25.40.20">
    <property type="entry name" value="Ankyrin repeat-containing domain"/>
    <property type="match status" value="1"/>
</dbReference>
<dbReference type="PROSITE" id="PS50088">
    <property type="entry name" value="ANK_REPEAT"/>
    <property type="match status" value="2"/>
</dbReference>
<accession>A0AAD5SXK7</accession>
<evidence type="ECO:0000256" key="2">
    <source>
        <dbReference type="ARBA" id="ARBA00023043"/>
    </source>
</evidence>
<dbReference type="PROSITE" id="PS50297">
    <property type="entry name" value="ANK_REP_REGION"/>
    <property type="match status" value="2"/>
</dbReference>
<keyword evidence="1" id="KW-0677">Repeat</keyword>
<dbReference type="Proteomes" id="UP001211907">
    <property type="component" value="Unassembled WGS sequence"/>
</dbReference>
<keyword evidence="2 3" id="KW-0040">ANK repeat</keyword>
<dbReference type="AlphaFoldDB" id="A0AAD5SXK7"/>
<evidence type="ECO:0000256" key="3">
    <source>
        <dbReference type="PROSITE-ProRule" id="PRU00023"/>
    </source>
</evidence>
<evidence type="ECO:0000313" key="5">
    <source>
        <dbReference type="Proteomes" id="UP001211907"/>
    </source>
</evidence>
<dbReference type="InterPro" id="IPR002110">
    <property type="entry name" value="Ankyrin_rpt"/>
</dbReference>
<organism evidence="4 5">
    <name type="scientific">Physocladia obscura</name>
    <dbReference type="NCBI Taxonomy" id="109957"/>
    <lineage>
        <taxon>Eukaryota</taxon>
        <taxon>Fungi</taxon>
        <taxon>Fungi incertae sedis</taxon>
        <taxon>Chytridiomycota</taxon>
        <taxon>Chytridiomycota incertae sedis</taxon>
        <taxon>Chytridiomycetes</taxon>
        <taxon>Chytridiales</taxon>
        <taxon>Chytriomycetaceae</taxon>
        <taxon>Physocladia</taxon>
    </lineage>
</organism>
<dbReference type="SMART" id="SM00248">
    <property type="entry name" value="ANK"/>
    <property type="match status" value="2"/>
</dbReference>
<dbReference type="PANTHER" id="PTHR24198">
    <property type="entry name" value="ANKYRIN REPEAT AND PROTEIN KINASE DOMAIN-CONTAINING PROTEIN"/>
    <property type="match status" value="1"/>
</dbReference>
<sequence length="84" mass="9039">DGKENVHVRLLAEDIPLHYAAQKGHVGILNALLQNGANANVVNSKKQTPLYMAVSCENLESTKILLKTGGKINSAGENLQITFL</sequence>
<dbReference type="SUPFAM" id="SSF48403">
    <property type="entry name" value="Ankyrin repeat"/>
    <property type="match status" value="1"/>
</dbReference>
<feature type="non-terminal residue" evidence="4">
    <location>
        <position position="1"/>
    </location>
</feature>
<comment type="caution">
    <text evidence="4">The sequence shown here is derived from an EMBL/GenBank/DDBJ whole genome shotgun (WGS) entry which is preliminary data.</text>
</comment>
<evidence type="ECO:0008006" key="6">
    <source>
        <dbReference type="Google" id="ProtNLM"/>
    </source>
</evidence>
<keyword evidence="5" id="KW-1185">Reference proteome</keyword>
<feature type="repeat" description="ANK" evidence="3">
    <location>
        <begin position="12"/>
        <end position="44"/>
    </location>
</feature>
<name>A0AAD5SXK7_9FUNG</name>
<dbReference type="GO" id="GO:0005737">
    <property type="term" value="C:cytoplasm"/>
    <property type="evidence" value="ECO:0007669"/>
    <property type="project" value="TreeGrafter"/>
</dbReference>
<evidence type="ECO:0000313" key="4">
    <source>
        <dbReference type="EMBL" id="KAJ3116284.1"/>
    </source>
</evidence>
<reference evidence="4" key="1">
    <citation type="submission" date="2020-05" db="EMBL/GenBank/DDBJ databases">
        <title>Phylogenomic resolution of chytrid fungi.</title>
        <authorList>
            <person name="Stajich J.E."/>
            <person name="Amses K."/>
            <person name="Simmons R."/>
            <person name="Seto K."/>
            <person name="Myers J."/>
            <person name="Bonds A."/>
            <person name="Quandt C.A."/>
            <person name="Barry K."/>
            <person name="Liu P."/>
            <person name="Grigoriev I."/>
            <person name="Longcore J.E."/>
            <person name="James T.Y."/>
        </authorList>
    </citation>
    <scope>NUCLEOTIDE SEQUENCE</scope>
    <source>
        <strain evidence="4">JEL0513</strain>
    </source>
</reference>
<gene>
    <name evidence="4" type="ORF">HK100_001110</name>
</gene>
<dbReference type="Pfam" id="PF12796">
    <property type="entry name" value="Ank_2"/>
    <property type="match status" value="1"/>
</dbReference>
<evidence type="ECO:0000256" key="1">
    <source>
        <dbReference type="ARBA" id="ARBA00022737"/>
    </source>
</evidence>
<proteinExistence type="predicted"/>
<feature type="repeat" description="ANK" evidence="3">
    <location>
        <begin position="45"/>
        <end position="77"/>
    </location>
</feature>
<dbReference type="InterPro" id="IPR036770">
    <property type="entry name" value="Ankyrin_rpt-contain_sf"/>
</dbReference>
<dbReference type="PANTHER" id="PTHR24198:SF165">
    <property type="entry name" value="ANKYRIN REPEAT-CONTAINING PROTEIN-RELATED"/>
    <property type="match status" value="1"/>
</dbReference>
<dbReference type="EMBL" id="JADGJH010001238">
    <property type="protein sequence ID" value="KAJ3116284.1"/>
    <property type="molecule type" value="Genomic_DNA"/>
</dbReference>
<protein>
    <recommendedName>
        <fullName evidence="6">Ankyrin repeat protein</fullName>
    </recommendedName>
</protein>